<evidence type="ECO:0000313" key="1">
    <source>
        <dbReference type="EMBL" id="VAI93004.1"/>
    </source>
</evidence>
<proteinExistence type="predicted"/>
<dbReference type="EMBL" id="LT934124">
    <property type="protein sequence ID" value="VAI93004.1"/>
    <property type="molecule type" value="Genomic_DNA"/>
</dbReference>
<organism evidence="1 2">
    <name type="scientific">Triticum turgidum subsp. durum</name>
    <name type="common">Durum wheat</name>
    <name type="synonym">Triticum durum</name>
    <dbReference type="NCBI Taxonomy" id="4567"/>
    <lineage>
        <taxon>Eukaryota</taxon>
        <taxon>Viridiplantae</taxon>
        <taxon>Streptophyta</taxon>
        <taxon>Embryophyta</taxon>
        <taxon>Tracheophyta</taxon>
        <taxon>Spermatophyta</taxon>
        <taxon>Magnoliopsida</taxon>
        <taxon>Liliopsida</taxon>
        <taxon>Poales</taxon>
        <taxon>Poaceae</taxon>
        <taxon>BOP clade</taxon>
        <taxon>Pooideae</taxon>
        <taxon>Triticodae</taxon>
        <taxon>Triticeae</taxon>
        <taxon>Triticinae</taxon>
        <taxon>Triticum</taxon>
    </lineage>
</organism>
<dbReference type="PANTHER" id="PTHR34709">
    <property type="entry name" value="OS10G0396666 PROTEIN"/>
    <property type="match status" value="1"/>
</dbReference>
<dbReference type="AlphaFoldDB" id="A0A9R1C667"/>
<dbReference type="PANTHER" id="PTHR34709:SF61">
    <property type="entry name" value="OS07G0229100 PROTEIN"/>
    <property type="match status" value="1"/>
</dbReference>
<evidence type="ECO:0000313" key="2">
    <source>
        <dbReference type="Proteomes" id="UP000324705"/>
    </source>
</evidence>
<keyword evidence="2" id="KW-1185">Reference proteome</keyword>
<protein>
    <recommendedName>
        <fullName evidence="3">FBD domain-containing protein</fullName>
    </recommendedName>
</protein>
<dbReference type="Gramene" id="TRITD7Bv1G215640.1">
    <property type="protein sequence ID" value="TRITD7Bv1G215640.1"/>
    <property type="gene ID" value="TRITD7Bv1G215640"/>
</dbReference>
<dbReference type="OMA" id="SARNHNC"/>
<evidence type="ECO:0008006" key="3">
    <source>
        <dbReference type="Google" id="ProtNLM"/>
    </source>
</evidence>
<sequence>MSQLQQLTAQFLIVYGEDILSARNHNCLMLLQHFDRISRLILNLDYTLVKCSNRFLMEEMTKFPKVTSLTLAVMAFEHSFGASLFHVLRISSGIRELEVKLALPSKPKPYPPCQSGCICAEPSNWETEELVLPCLKEVVINDLRGTEHELALVKRLFNWTKMLEGMRVNFHDSITESKGEELRKLLLSFSRPGLRMNFTHHGEVCSYD</sequence>
<dbReference type="InterPro" id="IPR055312">
    <property type="entry name" value="FBL15-like"/>
</dbReference>
<reference evidence="1 2" key="1">
    <citation type="submission" date="2017-09" db="EMBL/GenBank/DDBJ databases">
        <authorList>
            <consortium name="International Durum Wheat Genome Sequencing Consortium (IDWGSC)"/>
            <person name="Milanesi L."/>
        </authorList>
    </citation>
    <scope>NUCLEOTIDE SEQUENCE [LARGE SCALE GENOMIC DNA]</scope>
    <source>
        <strain evidence="2">cv. Svevo</strain>
    </source>
</reference>
<gene>
    <name evidence="1" type="ORF">TRITD_7Bv1G215640</name>
</gene>
<dbReference type="Proteomes" id="UP000324705">
    <property type="component" value="Chromosome 7B"/>
</dbReference>
<name>A0A9R1C667_TRITD</name>
<accession>A0A9R1C667</accession>